<accession>A0A6S7B780</accession>
<feature type="domain" description="HTH lacI-type" evidence="4">
    <location>
        <begin position="11"/>
        <end position="65"/>
    </location>
</feature>
<protein>
    <submittedName>
        <fullName evidence="5">HTH-type transcriptional repressor CytR</fullName>
    </submittedName>
</protein>
<dbReference type="CDD" id="cd06267">
    <property type="entry name" value="PBP1_LacI_sugar_binding-like"/>
    <property type="match status" value="1"/>
</dbReference>
<dbReference type="CDD" id="cd01392">
    <property type="entry name" value="HTH_LacI"/>
    <property type="match status" value="1"/>
</dbReference>
<dbReference type="InterPro" id="IPR046335">
    <property type="entry name" value="LacI/GalR-like_sensor"/>
</dbReference>
<dbReference type="Gene3D" id="3.40.50.2300">
    <property type="match status" value="2"/>
</dbReference>
<gene>
    <name evidence="5" type="primary">cytR_2</name>
    <name evidence="5" type="ORF">LMG28138_02930</name>
</gene>
<keyword evidence="2" id="KW-0238">DNA-binding</keyword>
<keyword evidence="1" id="KW-0805">Transcription regulation</keyword>
<dbReference type="GO" id="GO:0003700">
    <property type="term" value="F:DNA-binding transcription factor activity"/>
    <property type="evidence" value="ECO:0007669"/>
    <property type="project" value="TreeGrafter"/>
</dbReference>
<keyword evidence="3" id="KW-0804">Transcription</keyword>
<name>A0A6S7B780_9BURK</name>
<keyword evidence="6" id="KW-1185">Reference proteome</keyword>
<evidence type="ECO:0000259" key="4">
    <source>
        <dbReference type="PROSITE" id="PS50932"/>
    </source>
</evidence>
<dbReference type="Proteomes" id="UP000494115">
    <property type="component" value="Unassembled WGS sequence"/>
</dbReference>
<proteinExistence type="predicted"/>
<dbReference type="SUPFAM" id="SSF47413">
    <property type="entry name" value="lambda repressor-like DNA-binding domains"/>
    <property type="match status" value="1"/>
</dbReference>
<dbReference type="SMART" id="SM00354">
    <property type="entry name" value="HTH_LACI"/>
    <property type="match status" value="1"/>
</dbReference>
<dbReference type="PROSITE" id="PS50932">
    <property type="entry name" value="HTH_LACI_2"/>
    <property type="match status" value="1"/>
</dbReference>
<dbReference type="EMBL" id="CADIKM010000012">
    <property type="protein sequence ID" value="CAB3790150.1"/>
    <property type="molecule type" value="Genomic_DNA"/>
</dbReference>
<dbReference type="InterPro" id="IPR000843">
    <property type="entry name" value="HTH_LacI"/>
</dbReference>
<dbReference type="Gene3D" id="1.10.260.40">
    <property type="entry name" value="lambda repressor-like DNA-binding domains"/>
    <property type="match status" value="1"/>
</dbReference>
<evidence type="ECO:0000256" key="2">
    <source>
        <dbReference type="ARBA" id="ARBA00023125"/>
    </source>
</evidence>
<dbReference type="Pfam" id="PF00356">
    <property type="entry name" value="LacI"/>
    <property type="match status" value="1"/>
</dbReference>
<dbReference type="GO" id="GO:0000976">
    <property type="term" value="F:transcription cis-regulatory region binding"/>
    <property type="evidence" value="ECO:0007669"/>
    <property type="project" value="TreeGrafter"/>
</dbReference>
<dbReference type="PANTHER" id="PTHR30146:SF109">
    <property type="entry name" value="HTH-TYPE TRANSCRIPTIONAL REGULATOR GALS"/>
    <property type="match status" value="1"/>
</dbReference>
<evidence type="ECO:0000256" key="1">
    <source>
        <dbReference type="ARBA" id="ARBA00023015"/>
    </source>
</evidence>
<dbReference type="InterPro" id="IPR010982">
    <property type="entry name" value="Lambda_DNA-bd_dom_sf"/>
</dbReference>
<sequence length="358" mass="38211">MDKPLMSDGPVTLAHVAQRAGVSQMTASRALNGRSGVSAKTRHEVVRIATQIGYRVNVAARKLSNGRSRIIAVLAPDLTNQFIGELLIGAGEAARKVDYEMLVYTLFDETRRSHDEVLRLLQQFADGLIAILPRGATDYVKALYAASMPIVILDHRGEVAALPTIASNHYEGASMAMRHLLELGHTRIGFLTGPDEPGASTERLTAYQHVLAQHGLRVDPHLISAGDYTQRGGFEAARRLLGLKKRPTAIFAVNDMAAFGALDAIKDAGLSVPNDVSLIGFDDIPMAAQTHPPLTTIRQPLVWMGRSAVNTLLAQINGIDVASPRVTLPTELVVRASTAALSATGRVPVGTRGASAGV</sequence>
<evidence type="ECO:0000313" key="6">
    <source>
        <dbReference type="Proteomes" id="UP000494115"/>
    </source>
</evidence>
<dbReference type="SUPFAM" id="SSF53822">
    <property type="entry name" value="Periplasmic binding protein-like I"/>
    <property type="match status" value="1"/>
</dbReference>
<dbReference type="Pfam" id="PF13377">
    <property type="entry name" value="Peripla_BP_3"/>
    <property type="match status" value="1"/>
</dbReference>
<dbReference type="PANTHER" id="PTHR30146">
    <property type="entry name" value="LACI-RELATED TRANSCRIPTIONAL REPRESSOR"/>
    <property type="match status" value="1"/>
</dbReference>
<dbReference type="RefSeq" id="WP_246257423.1">
    <property type="nucleotide sequence ID" value="NZ_CADIKM010000012.1"/>
</dbReference>
<reference evidence="5 6" key="1">
    <citation type="submission" date="2020-04" db="EMBL/GenBank/DDBJ databases">
        <authorList>
            <person name="De Canck E."/>
        </authorList>
    </citation>
    <scope>NUCLEOTIDE SEQUENCE [LARGE SCALE GENOMIC DNA]</scope>
    <source>
        <strain evidence="5 6">LMG 28138</strain>
    </source>
</reference>
<evidence type="ECO:0000313" key="5">
    <source>
        <dbReference type="EMBL" id="CAB3790150.1"/>
    </source>
</evidence>
<organism evidence="5 6">
    <name type="scientific">Pararobbsia alpina</name>
    <dbReference type="NCBI Taxonomy" id="621374"/>
    <lineage>
        <taxon>Bacteria</taxon>
        <taxon>Pseudomonadati</taxon>
        <taxon>Pseudomonadota</taxon>
        <taxon>Betaproteobacteria</taxon>
        <taxon>Burkholderiales</taxon>
        <taxon>Burkholderiaceae</taxon>
        <taxon>Pararobbsia</taxon>
    </lineage>
</organism>
<evidence type="ECO:0000256" key="3">
    <source>
        <dbReference type="ARBA" id="ARBA00023163"/>
    </source>
</evidence>
<dbReference type="AlphaFoldDB" id="A0A6S7B780"/>
<dbReference type="InterPro" id="IPR028082">
    <property type="entry name" value="Peripla_BP_I"/>
</dbReference>